<organism evidence="1 2">
    <name type="scientific">Entomophthora muscae</name>
    <dbReference type="NCBI Taxonomy" id="34485"/>
    <lineage>
        <taxon>Eukaryota</taxon>
        <taxon>Fungi</taxon>
        <taxon>Fungi incertae sedis</taxon>
        <taxon>Zoopagomycota</taxon>
        <taxon>Entomophthoromycotina</taxon>
        <taxon>Entomophthoromycetes</taxon>
        <taxon>Entomophthorales</taxon>
        <taxon>Entomophthoraceae</taxon>
        <taxon>Entomophthora</taxon>
    </lineage>
</organism>
<sequence>MGKRKSARKAVVKKREKLDVQFDCPFCNESKSTEYRADKKAAVGTIYCRVCFASFSQSINGLSEAIDVYSGWIEQIESNTQDTQQRQHFDEPPQEDEEELIDGDDLFGDLEDEGVMSYTNASRNKDYAADSPKATEDALFGDDSDSEPQQGKDHSDIDSVDGYLSDLPSKSVKKSRLQSDESDSDQDQYPRTQRKNALIDSDEE</sequence>
<gene>
    <name evidence="1" type="primary">ELOF1_2</name>
    <name evidence="1" type="ORF">DSO57_1037076</name>
</gene>
<dbReference type="EMBL" id="QTSX02006772">
    <property type="protein sequence ID" value="KAJ9052154.1"/>
    <property type="molecule type" value="Genomic_DNA"/>
</dbReference>
<name>A0ACC2RQ22_9FUNG</name>
<keyword evidence="1" id="KW-0251">Elongation factor</keyword>
<protein>
    <submittedName>
        <fullName evidence="1">Transcription elongation factor 1</fullName>
        <ecNumber evidence="1">3.1.1.89</ecNumber>
    </submittedName>
</protein>
<evidence type="ECO:0000313" key="2">
    <source>
        <dbReference type="Proteomes" id="UP001165960"/>
    </source>
</evidence>
<dbReference type="EC" id="3.1.1.89" evidence="1"/>
<evidence type="ECO:0000313" key="1">
    <source>
        <dbReference type="EMBL" id="KAJ9052154.1"/>
    </source>
</evidence>
<proteinExistence type="predicted"/>
<comment type="caution">
    <text evidence="1">The sequence shown here is derived from an EMBL/GenBank/DDBJ whole genome shotgun (WGS) entry which is preliminary data.</text>
</comment>
<keyword evidence="1" id="KW-0378">Hydrolase</keyword>
<keyword evidence="2" id="KW-1185">Reference proteome</keyword>
<keyword evidence="1" id="KW-0648">Protein biosynthesis</keyword>
<dbReference type="Proteomes" id="UP001165960">
    <property type="component" value="Unassembled WGS sequence"/>
</dbReference>
<accession>A0ACC2RQ22</accession>
<reference evidence="1" key="1">
    <citation type="submission" date="2022-04" db="EMBL/GenBank/DDBJ databases">
        <title>Genome of the entomopathogenic fungus Entomophthora muscae.</title>
        <authorList>
            <person name="Elya C."/>
            <person name="Lovett B.R."/>
            <person name="Lee E."/>
            <person name="Macias A.M."/>
            <person name="Hajek A.E."/>
            <person name="De Bivort B.L."/>
            <person name="Kasson M.T."/>
            <person name="De Fine Licht H.H."/>
            <person name="Stajich J.E."/>
        </authorList>
    </citation>
    <scope>NUCLEOTIDE SEQUENCE</scope>
    <source>
        <strain evidence="1">Berkeley</strain>
    </source>
</reference>